<evidence type="ECO:0000256" key="1">
    <source>
        <dbReference type="SAM" id="SignalP"/>
    </source>
</evidence>
<evidence type="ECO:0000313" key="3">
    <source>
        <dbReference type="Proteomes" id="UP000335415"/>
    </source>
</evidence>
<sequence length="150" mass="16632">MLVFPVLFHPARRLALSAAAAAMLLLPAAGYSEEFCRRVAPDEEFPAGLTGQYRVIGKRPISGALYSASLTVGINSQNYPLRLTEGDKVIQGEAWLERCGPDKTLALMTRYEDQEGQCSIRMDGDNYWRVSCLTRKDGQSDGLEAWFQTP</sequence>
<protein>
    <submittedName>
        <fullName evidence="2">Uncharacterized protein</fullName>
    </submittedName>
</protein>
<dbReference type="RefSeq" id="WP_150434936.1">
    <property type="nucleotide sequence ID" value="NZ_VYKJ01000004.1"/>
</dbReference>
<name>A0A5J5G1Y0_9GAMM</name>
<keyword evidence="3" id="KW-1185">Reference proteome</keyword>
<feature type="chain" id="PRO_5023805996" evidence="1">
    <location>
        <begin position="21"/>
        <end position="150"/>
    </location>
</feature>
<dbReference type="OrthoDB" id="9869785at2"/>
<evidence type="ECO:0000313" key="2">
    <source>
        <dbReference type="EMBL" id="KAA9000668.1"/>
    </source>
</evidence>
<proteinExistence type="predicted"/>
<organism evidence="2 3">
    <name type="scientific">Affinibrenneria salicis</name>
    <dbReference type="NCBI Taxonomy" id="2590031"/>
    <lineage>
        <taxon>Bacteria</taxon>
        <taxon>Pseudomonadati</taxon>
        <taxon>Pseudomonadota</taxon>
        <taxon>Gammaproteobacteria</taxon>
        <taxon>Enterobacterales</taxon>
        <taxon>Pectobacteriaceae</taxon>
        <taxon>Affinibrenneria</taxon>
    </lineage>
</organism>
<comment type="caution">
    <text evidence="2">The sequence shown here is derived from an EMBL/GenBank/DDBJ whole genome shotgun (WGS) entry which is preliminary data.</text>
</comment>
<keyword evidence="1" id="KW-0732">Signal</keyword>
<dbReference type="AlphaFoldDB" id="A0A5J5G1Y0"/>
<reference evidence="2 3" key="1">
    <citation type="submission" date="2019-09" db="EMBL/GenBank/DDBJ databases">
        <authorList>
            <person name="Li Y."/>
        </authorList>
    </citation>
    <scope>NUCLEOTIDE SEQUENCE [LARGE SCALE GENOMIC DNA]</scope>
    <source>
        <strain evidence="2 3">L3-3HA</strain>
    </source>
</reference>
<gene>
    <name evidence="2" type="ORF">FJU30_10655</name>
</gene>
<dbReference type="EMBL" id="VYKJ01000004">
    <property type="protein sequence ID" value="KAA9000668.1"/>
    <property type="molecule type" value="Genomic_DNA"/>
</dbReference>
<feature type="signal peptide" evidence="1">
    <location>
        <begin position="1"/>
        <end position="20"/>
    </location>
</feature>
<accession>A0A5J5G1Y0</accession>
<dbReference type="Proteomes" id="UP000335415">
    <property type="component" value="Unassembled WGS sequence"/>
</dbReference>